<organism evidence="1 2">
    <name type="scientific">Citrobacter youngae ATCC 29220</name>
    <dbReference type="NCBI Taxonomy" id="500640"/>
    <lineage>
        <taxon>Bacteria</taxon>
        <taxon>Pseudomonadati</taxon>
        <taxon>Pseudomonadota</taxon>
        <taxon>Gammaproteobacteria</taxon>
        <taxon>Enterobacterales</taxon>
        <taxon>Enterobacteriaceae</taxon>
        <taxon>Citrobacter</taxon>
        <taxon>Citrobacter freundii complex</taxon>
    </lineage>
</organism>
<name>D4BGW8_9ENTR</name>
<comment type="caution">
    <text evidence="1">The sequence shown here is derived from an EMBL/GenBank/DDBJ whole genome shotgun (WGS) entry which is preliminary data.</text>
</comment>
<gene>
    <name evidence="1" type="ORF">CIT292_09774</name>
</gene>
<sequence length="74" mass="7764">MNSADKIQCIDNKQVDGHGVLPNKSACRVTFRASGGEFGETLSVGLISEAPSGNKCRMAANALSGLRILKRDGT</sequence>
<dbReference type="HOGENOM" id="CLU_200309_0_0_6"/>
<evidence type="ECO:0000313" key="1">
    <source>
        <dbReference type="EMBL" id="EFE06718.1"/>
    </source>
</evidence>
<reference evidence="1 2" key="1">
    <citation type="submission" date="2010-02" db="EMBL/GenBank/DDBJ databases">
        <authorList>
            <person name="Weinstock G."/>
            <person name="Sodergren E."/>
            <person name="Clifton S."/>
            <person name="Fulton L."/>
            <person name="Fulton B."/>
            <person name="Courtney L."/>
            <person name="Fronick C."/>
            <person name="Harrison M."/>
            <person name="Strong C."/>
            <person name="Farmer C."/>
            <person name="Delahaunty K."/>
            <person name="Markovic C."/>
            <person name="Hall O."/>
            <person name="Minx P."/>
            <person name="Tomlinson C."/>
            <person name="Mitreva M."/>
            <person name="Nelson J."/>
            <person name="Hou S."/>
            <person name="Wollam A."/>
            <person name="Pepin K.H."/>
            <person name="Johnson M."/>
            <person name="Bhonagiri V."/>
            <person name="Zhang X."/>
            <person name="Suruliraj S."/>
            <person name="Warren W."/>
            <person name="Chinwalla A."/>
            <person name="Mardis E.R."/>
            <person name="Wilson R.K."/>
        </authorList>
    </citation>
    <scope>NUCLEOTIDE SEQUENCE [LARGE SCALE GENOMIC DNA]</scope>
    <source>
        <strain evidence="1 2">ATCC 29220</strain>
    </source>
</reference>
<accession>D4BGW8</accession>
<dbReference type="EMBL" id="ABWL02000021">
    <property type="protein sequence ID" value="EFE06718.1"/>
    <property type="molecule type" value="Genomic_DNA"/>
</dbReference>
<protein>
    <submittedName>
        <fullName evidence="1">Uncharacterized protein</fullName>
    </submittedName>
</protein>
<proteinExistence type="predicted"/>
<dbReference type="Proteomes" id="UP000003880">
    <property type="component" value="Unassembled WGS sequence"/>
</dbReference>
<evidence type="ECO:0000313" key="2">
    <source>
        <dbReference type="Proteomes" id="UP000003880"/>
    </source>
</evidence>
<dbReference type="AlphaFoldDB" id="D4BGW8"/>